<comment type="caution">
    <text evidence="1">The sequence shown here is derived from an EMBL/GenBank/DDBJ whole genome shotgun (WGS) entry which is preliminary data.</text>
</comment>
<dbReference type="RefSeq" id="WP_053430276.1">
    <property type="nucleotide sequence ID" value="NZ_CP040441.1"/>
</dbReference>
<sequence>MEINLSKSQYAGQAGVQVAKTVVKAQETVQLEEYEPSKRDVQHKIDDINKVIETLNTGVRFALHEDLNEYYVTIVDKITNEVVKEIPPKKLLDIYAAMKETISVFFDKKI</sequence>
<dbReference type="NCBIfam" id="NF005834">
    <property type="entry name" value="PRK07738.1"/>
    <property type="match status" value="1"/>
</dbReference>
<dbReference type="InterPro" id="IPR005186">
    <property type="entry name" value="FlaG"/>
</dbReference>
<protein>
    <recommendedName>
        <fullName evidence="2">Flagellar protein FlaG</fullName>
    </recommendedName>
</protein>
<dbReference type="AlphaFoldDB" id="A0A0M0KFV7"/>
<reference evidence="1" key="1">
    <citation type="submission" date="2015-08" db="EMBL/GenBank/DDBJ databases">
        <title>Complete DNA Sequence of Pseudomonas syringae pv. actinidiae, the Causal Agent of Kiwifruit Canker Disease.</title>
        <authorList>
            <person name="Rikkerink E.H.A."/>
            <person name="Fineran P.C."/>
        </authorList>
    </citation>
    <scope>NUCLEOTIDE SEQUENCE</scope>
    <source>
        <strain evidence="1">DSM 13666</strain>
    </source>
</reference>
<dbReference type="Gene3D" id="3.30.160.170">
    <property type="entry name" value="FlaG-like"/>
    <property type="match status" value="1"/>
</dbReference>
<name>A0A0M0KFV7_ALKHA</name>
<evidence type="ECO:0008006" key="2">
    <source>
        <dbReference type="Google" id="ProtNLM"/>
    </source>
</evidence>
<organism evidence="1">
    <name type="scientific">Halalkalibacterium halodurans</name>
    <name type="common">Bacillus halodurans</name>
    <dbReference type="NCBI Taxonomy" id="86665"/>
    <lineage>
        <taxon>Bacteria</taxon>
        <taxon>Bacillati</taxon>
        <taxon>Bacillota</taxon>
        <taxon>Bacilli</taxon>
        <taxon>Bacillales</taxon>
        <taxon>Bacillaceae</taxon>
        <taxon>Halalkalibacterium (ex Joshi et al. 2022)</taxon>
    </lineage>
</organism>
<evidence type="ECO:0000313" key="1">
    <source>
        <dbReference type="EMBL" id="KOO37745.1"/>
    </source>
</evidence>
<dbReference type="SUPFAM" id="SSF160214">
    <property type="entry name" value="FlaG-like"/>
    <property type="match status" value="1"/>
</dbReference>
<proteinExistence type="predicted"/>
<gene>
    <name evidence="1" type="ORF">AMD02_01965</name>
</gene>
<dbReference type="PANTHER" id="PTHR37166">
    <property type="entry name" value="PROTEIN FLAG"/>
    <property type="match status" value="1"/>
</dbReference>
<dbReference type="InterPro" id="IPR035924">
    <property type="entry name" value="FlaG-like_sf"/>
</dbReference>
<dbReference type="PANTHER" id="PTHR37166:SF1">
    <property type="entry name" value="PROTEIN FLAG"/>
    <property type="match status" value="1"/>
</dbReference>
<dbReference type="EMBL" id="LILD01000001">
    <property type="protein sequence ID" value="KOO37745.1"/>
    <property type="molecule type" value="Genomic_DNA"/>
</dbReference>
<dbReference type="GeneID" id="87599144"/>
<accession>A0A0M0KFV7</accession>
<dbReference type="PATRIC" id="fig|136160.3.peg.598"/>
<dbReference type="Pfam" id="PF03646">
    <property type="entry name" value="FlaG"/>
    <property type="match status" value="1"/>
</dbReference>